<dbReference type="EMBL" id="JBHUIX010000005">
    <property type="protein sequence ID" value="MFD2173621.1"/>
    <property type="molecule type" value="Genomic_DNA"/>
</dbReference>
<evidence type="ECO:0000256" key="4">
    <source>
        <dbReference type="ARBA" id="ARBA00025742"/>
    </source>
</evidence>
<dbReference type="PANTHER" id="PTHR42988">
    <property type="entry name" value="PHOSPHOHYDROLASE"/>
    <property type="match status" value="1"/>
</dbReference>
<proteinExistence type="inferred from homology"/>
<accession>A0ABW5A7V3</accession>
<evidence type="ECO:0000259" key="5">
    <source>
        <dbReference type="Pfam" id="PF00149"/>
    </source>
</evidence>
<dbReference type="InterPro" id="IPR029052">
    <property type="entry name" value="Metallo-depent_PP-like"/>
</dbReference>
<feature type="domain" description="Calcineurin-like phosphoesterase" evidence="5">
    <location>
        <begin position="1"/>
        <end position="188"/>
    </location>
</feature>
<keyword evidence="1" id="KW-0479">Metal-binding</keyword>
<dbReference type="RefSeq" id="WP_377388925.1">
    <property type="nucleotide sequence ID" value="NZ_JBHUIX010000005.1"/>
</dbReference>
<comment type="similarity">
    <text evidence="4">Belongs to the cyclic nucleotide phosphodiesterase class-III family.</text>
</comment>
<dbReference type="Pfam" id="PF00149">
    <property type="entry name" value="Metallophos"/>
    <property type="match status" value="1"/>
</dbReference>
<sequence>MRLVHLSDLHFGRAHPELVAPLLASVSALAPDLVVISGDFTQRARESQFAQARAFLDRLEAPWLAVPGNHDIPLDRPLSRFLRPFAGYRRAICRDLEPVCDLQGLTVLGFNTASPRHWQAGHIRRARFAGLLARARKAAAAGRQVAVVAHHPFTQPDGSDKALIGGAAEALEAMACAGVGLILTGHLHLWRTAPFVTQDGRARILQIQAGTGLSTRERGEPNDFGLIEVGVARTGITRYQIAPTGGFGPAGQVAFRRTRGGWVAEAPPAALVQDRPMLHEMAD</sequence>
<dbReference type="PANTHER" id="PTHR42988:SF2">
    <property type="entry name" value="CYCLIC NUCLEOTIDE PHOSPHODIESTERASE CBUA0032-RELATED"/>
    <property type="match status" value="1"/>
</dbReference>
<keyword evidence="7" id="KW-1185">Reference proteome</keyword>
<dbReference type="Proteomes" id="UP001597413">
    <property type="component" value="Unassembled WGS sequence"/>
</dbReference>
<dbReference type="SUPFAM" id="SSF56300">
    <property type="entry name" value="Metallo-dependent phosphatases"/>
    <property type="match status" value="1"/>
</dbReference>
<dbReference type="InterPro" id="IPR050884">
    <property type="entry name" value="CNP_phosphodiesterase-III"/>
</dbReference>
<keyword evidence="2 6" id="KW-0378">Hydrolase</keyword>
<dbReference type="GO" id="GO:0016787">
    <property type="term" value="F:hydrolase activity"/>
    <property type="evidence" value="ECO:0007669"/>
    <property type="project" value="UniProtKB-KW"/>
</dbReference>
<protein>
    <submittedName>
        <fullName evidence="6">Metallophosphoesterase family protein</fullName>
        <ecNumber evidence="6">3.1.-.-</ecNumber>
    </submittedName>
</protein>
<evidence type="ECO:0000313" key="6">
    <source>
        <dbReference type="EMBL" id="MFD2173621.1"/>
    </source>
</evidence>
<dbReference type="EC" id="3.1.-.-" evidence="6"/>
<evidence type="ECO:0000313" key="7">
    <source>
        <dbReference type="Proteomes" id="UP001597413"/>
    </source>
</evidence>
<evidence type="ECO:0000256" key="1">
    <source>
        <dbReference type="ARBA" id="ARBA00022723"/>
    </source>
</evidence>
<evidence type="ECO:0000256" key="3">
    <source>
        <dbReference type="ARBA" id="ARBA00023004"/>
    </source>
</evidence>
<dbReference type="InterPro" id="IPR004843">
    <property type="entry name" value="Calcineurin-like_PHP"/>
</dbReference>
<comment type="caution">
    <text evidence="6">The sequence shown here is derived from an EMBL/GenBank/DDBJ whole genome shotgun (WGS) entry which is preliminary data.</text>
</comment>
<reference evidence="7" key="1">
    <citation type="journal article" date="2019" name="Int. J. Syst. Evol. Microbiol.">
        <title>The Global Catalogue of Microorganisms (GCM) 10K type strain sequencing project: providing services to taxonomists for standard genome sequencing and annotation.</title>
        <authorList>
            <consortium name="The Broad Institute Genomics Platform"/>
            <consortium name="The Broad Institute Genome Sequencing Center for Infectious Disease"/>
            <person name="Wu L."/>
            <person name="Ma J."/>
        </authorList>
    </citation>
    <scope>NUCLEOTIDE SEQUENCE [LARGE SCALE GENOMIC DNA]</scope>
    <source>
        <strain evidence="7">CCUG 55131</strain>
    </source>
</reference>
<evidence type="ECO:0000256" key="2">
    <source>
        <dbReference type="ARBA" id="ARBA00022801"/>
    </source>
</evidence>
<organism evidence="6 7">
    <name type="scientific">Rhodobacter lacus</name>
    <dbReference type="NCBI Taxonomy" id="1641972"/>
    <lineage>
        <taxon>Bacteria</taxon>
        <taxon>Pseudomonadati</taxon>
        <taxon>Pseudomonadota</taxon>
        <taxon>Alphaproteobacteria</taxon>
        <taxon>Rhodobacterales</taxon>
        <taxon>Rhodobacter group</taxon>
        <taxon>Rhodobacter</taxon>
    </lineage>
</organism>
<name>A0ABW5A7V3_9RHOB</name>
<gene>
    <name evidence="6" type="ORF">ACFSM0_05920</name>
</gene>
<dbReference type="Gene3D" id="3.60.21.10">
    <property type="match status" value="1"/>
</dbReference>
<keyword evidence="3" id="KW-0408">Iron</keyword>